<evidence type="ECO:0000256" key="1">
    <source>
        <dbReference type="SAM" id="MobiDB-lite"/>
    </source>
</evidence>
<evidence type="ECO:0000313" key="2">
    <source>
        <dbReference type="EMBL" id="KAK7338853.1"/>
    </source>
</evidence>
<comment type="caution">
    <text evidence="2">The sequence shown here is derived from an EMBL/GenBank/DDBJ whole genome shotgun (WGS) entry which is preliminary data.</text>
</comment>
<name>A0AAN9QPN4_CANGL</name>
<organism evidence="2 3">
    <name type="scientific">Canavalia gladiata</name>
    <name type="common">Sword bean</name>
    <name type="synonym">Dolichos gladiatus</name>
    <dbReference type="NCBI Taxonomy" id="3824"/>
    <lineage>
        <taxon>Eukaryota</taxon>
        <taxon>Viridiplantae</taxon>
        <taxon>Streptophyta</taxon>
        <taxon>Embryophyta</taxon>
        <taxon>Tracheophyta</taxon>
        <taxon>Spermatophyta</taxon>
        <taxon>Magnoliopsida</taxon>
        <taxon>eudicotyledons</taxon>
        <taxon>Gunneridae</taxon>
        <taxon>Pentapetalae</taxon>
        <taxon>rosids</taxon>
        <taxon>fabids</taxon>
        <taxon>Fabales</taxon>
        <taxon>Fabaceae</taxon>
        <taxon>Papilionoideae</taxon>
        <taxon>50 kb inversion clade</taxon>
        <taxon>NPAAA clade</taxon>
        <taxon>indigoferoid/millettioid clade</taxon>
        <taxon>Phaseoleae</taxon>
        <taxon>Canavalia</taxon>
    </lineage>
</organism>
<evidence type="ECO:0000313" key="3">
    <source>
        <dbReference type="Proteomes" id="UP001367508"/>
    </source>
</evidence>
<keyword evidence="3" id="KW-1185">Reference proteome</keyword>
<dbReference type="AlphaFoldDB" id="A0AAN9QPN4"/>
<reference evidence="2 3" key="1">
    <citation type="submission" date="2024-01" db="EMBL/GenBank/DDBJ databases">
        <title>The genomes of 5 underutilized Papilionoideae crops provide insights into root nodulation and disease resistanc.</title>
        <authorList>
            <person name="Jiang F."/>
        </authorList>
    </citation>
    <scope>NUCLEOTIDE SEQUENCE [LARGE SCALE GENOMIC DNA]</scope>
    <source>
        <strain evidence="2">LVBAO_FW01</strain>
        <tissue evidence="2">Leaves</tissue>
    </source>
</reference>
<gene>
    <name evidence="2" type="ORF">VNO77_19487</name>
</gene>
<accession>A0AAN9QPN4</accession>
<feature type="region of interest" description="Disordered" evidence="1">
    <location>
        <begin position="39"/>
        <end position="73"/>
    </location>
</feature>
<dbReference type="EMBL" id="JAYMYQ010000004">
    <property type="protein sequence ID" value="KAK7338853.1"/>
    <property type="molecule type" value="Genomic_DNA"/>
</dbReference>
<sequence>MSLISCQIPINELGPVSCQIRARELAPGIIMGLMRESSKIRHKHGSNPATRRVRVARVNHNPSRGIKTDSTSSPMSIDIQIRHNELTNVHVSAVLFYTLPSDALQHLVK</sequence>
<feature type="compositionally biased region" description="Basic residues" evidence="1">
    <location>
        <begin position="40"/>
        <end position="57"/>
    </location>
</feature>
<dbReference type="Proteomes" id="UP001367508">
    <property type="component" value="Unassembled WGS sequence"/>
</dbReference>
<proteinExistence type="predicted"/>
<protein>
    <submittedName>
        <fullName evidence="2">Uncharacterized protein</fullName>
    </submittedName>
</protein>